<dbReference type="SUPFAM" id="SSF109635">
    <property type="entry name" value="DnaK suppressor protein DksA, alpha-hairpin domain"/>
    <property type="match status" value="1"/>
</dbReference>
<dbReference type="Gene3D" id="1.20.120.910">
    <property type="entry name" value="DksA, coiled-coil domain"/>
    <property type="match status" value="1"/>
</dbReference>
<dbReference type="Proteomes" id="UP000565724">
    <property type="component" value="Unassembled WGS sequence"/>
</dbReference>
<evidence type="ECO:0000259" key="6">
    <source>
        <dbReference type="Pfam" id="PF01258"/>
    </source>
</evidence>
<dbReference type="SUPFAM" id="SSF57716">
    <property type="entry name" value="Glucocorticoid receptor-like (DNA-binding domain)"/>
    <property type="match status" value="1"/>
</dbReference>
<dbReference type="AlphaFoldDB" id="A0A7Y6A385"/>
<evidence type="ECO:0000313" key="7">
    <source>
        <dbReference type="EMBL" id="NUU18944.1"/>
    </source>
</evidence>
<evidence type="ECO:0000256" key="5">
    <source>
        <dbReference type="SAM" id="MobiDB-lite"/>
    </source>
</evidence>
<feature type="zinc finger region" description="dksA C4-type" evidence="4">
    <location>
        <begin position="121"/>
        <end position="145"/>
    </location>
</feature>
<name>A0A7Y6A385_9CELL</name>
<dbReference type="InterPro" id="IPR037187">
    <property type="entry name" value="DnaK_N"/>
</dbReference>
<comment type="caution">
    <text evidence="7">The sequence shown here is derived from an EMBL/GenBank/DDBJ whole genome shotgun (WGS) entry which is preliminary data.</text>
</comment>
<keyword evidence="1" id="KW-0479">Metal-binding</keyword>
<dbReference type="EMBL" id="JABMCI010000069">
    <property type="protein sequence ID" value="NUU18944.1"/>
    <property type="molecule type" value="Genomic_DNA"/>
</dbReference>
<keyword evidence="2" id="KW-0863">Zinc-finger</keyword>
<evidence type="ECO:0000256" key="1">
    <source>
        <dbReference type="ARBA" id="ARBA00022723"/>
    </source>
</evidence>
<gene>
    <name evidence="7" type="ORF">HP550_16965</name>
</gene>
<dbReference type="PANTHER" id="PTHR33823">
    <property type="entry name" value="RNA POLYMERASE-BINDING TRANSCRIPTION FACTOR DKSA-RELATED"/>
    <property type="match status" value="1"/>
</dbReference>
<dbReference type="PROSITE" id="PS51128">
    <property type="entry name" value="ZF_DKSA_2"/>
    <property type="match status" value="1"/>
</dbReference>
<keyword evidence="3" id="KW-0862">Zinc</keyword>
<dbReference type="GO" id="GO:0008270">
    <property type="term" value="F:zinc ion binding"/>
    <property type="evidence" value="ECO:0007669"/>
    <property type="project" value="UniProtKB-KW"/>
</dbReference>
<protein>
    <submittedName>
        <fullName evidence="7">TraR/DksA family transcriptional regulator</fullName>
    </submittedName>
</protein>
<accession>A0A7Y6A385</accession>
<feature type="region of interest" description="Disordered" evidence="5">
    <location>
        <begin position="1"/>
        <end position="25"/>
    </location>
</feature>
<keyword evidence="8" id="KW-1185">Reference proteome</keyword>
<organism evidence="7 8">
    <name type="scientific">Cellulomonas humilata</name>
    <dbReference type="NCBI Taxonomy" id="144055"/>
    <lineage>
        <taxon>Bacteria</taxon>
        <taxon>Bacillati</taxon>
        <taxon>Actinomycetota</taxon>
        <taxon>Actinomycetes</taxon>
        <taxon>Micrococcales</taxon>
        <taxon>Cellulomonadaceae</taxon>
        <taxon>Cellulomonas</taxon>
    </lineage>
</organism>
<evidence type="ECO:0000313" key="8">
    <source>
        <dbReference type="Proteomes" id="UP000565724"/>
    </source>
</evidence>
<dbReference type="InterPro" id="IPR000962">
    <property type="entry name" value="Znf_DskA_TraR"/>
</dbReference>
<feature type="domain" description="Zinc finger DksA/TraR C4-type" evidence="6">
    <location>
        <begin position="116"/>
        <end position="148"/>
    </location>
</feature>
<dbReference type="Pfam" id="PF01258">
    <property type="entry name" value="zf-dskA_traR"/>
    <property type="match status" value="1"/>
</dbReference>
<reference evidence="7 8" key="1">
    <citation type="submission" date="2020-05" db="EMBL/GenBank/DDBJ databases">
        <title>Genome Sequencing of Type Strains.</title>
        <authorList>
            <person name="Lemaire J.F."/>
            <person name="Inderbitzin P."/>
            <person name="Gregorio O.A."/>
            <person name="Collins S.B."/>
            <person name="Wespe N."/>
            <person name="Knight-Connoni V."/>
        </authorList>
    </citation>
    <scope>NUCLEOTIDE SEQUENCE [LARGE SCALE GENOMIC DNA]</scope>
    <source>
        <strain evidence="7 8">ATCC 25174</strain>
    </source>
</reference>
<proteinExistence type="predicted"/>
<evidence type="ECO:0000256" key="2">
    <source>
        <dbReference type="ARBA" id="ARBA00022771"/>
    </source>
</evidence>
<sequence length="148" mass="16027">MRRTYWPQGYRPRHPKIPGHPSRKPDRLCRVAVGVTQTSARDRLEALRAATLERLAALQGEHRAVVDASRDSNADDEHDPEGATIAFERAQVDALARDAIERLASVDAAIARLDDGSYGICTVCGQPIAAARLEARPTATTCVGCAAR</sequence>
<evidence type="ECO:0000256" key="4">
    <source>
        <dbReference type="PROSITE-ProRule" id="PRU00510"/>
    </source>
</evidence>
<evidence type="ECO:0000256" key="3">
    <source>
        <dbReference type="ARBA" id="ARBA00022833"/>
    </source>
</evidence>